<feature type="non-terminal residue" evidence="4">
    <location>
        <position position="1009"/>
    </location>
</feature>
<dbReference type="Gene3D" id="1.25.10.10">
    <property type="entry name" value="Leucine-rich Repeat Variant"/>
    <property type="match status" value="2"/>
</dbReference>
<organism evidence="4 5">
    <name type="scientific">Polypterus senegalus</name>
    <name type="common">Senegal bichir</name>
    <dbReference type="NCBI Taxonomy" id="55291"/>
    <lineage>
        <taxon>Eukaryota</taxon>
        <taxon>Metazoa</taxon>
        <taxon>Chordata</taxon>
        <taxon>Craniata</taxon>
        <taxon>Vertebrata</taxon>
        <taxon>Euteleostomi</taxon>
        <taxon>Actinopterygii</taxon>
        <taxon>Polypteriformes</taxon>
        <taxon>Polypteridae</taxon>
        <taxon>Polypterus</taxon>
    </lineage>
</organism>
<protein>
    <submittedName>
        <fullName evidence="4">HEAT4 protein</fullName>
    </submittedName>
</protein>
<reference evidence="4" key="1">
    <citation type="journal article" date="2021" name="Cell">
        <title>Tracing the genetic footprints of vertebrate landing in non-teleost ray-finned fishes.</title>
        <authorList>
            <person name="Bi X."/>
            <person name="Wang K."/>
            <person name="Yang L."/>
            <person name="Pan H."/>
            <person name="Jiang H."/>
            <person name="Wei Q."/>
            <person name="Fang M."/>
            <person name="Yu H."/>
            <person name="Zhu C."/>
            <person name="Cai Y."/>
            <person name="He Y."/>
            <person name="Gan X."/>
            <person name="Zeng H."/>
            <person name="Yu D."/>
            <person name="Zhu Y."/>
            <person name="Jiang H."/>
            <person name="Qiu Q."/>
            <person name="Yang H."/>
            <person name="Zhang Y.E."/>
            <person name="Wang W."/>
            <person name="Zhu M."/>
            <person name="He S."/>
            <person name="Zhang G."/>
        </authorList>
    </citation>
    <scope>NUCLEOTIDE SEQUENCE</scope>
    <source>
        <strain evidence="4">Bchr_001</strain>
    </source>
</reference>
<comment type="function">
    <text evidence="1">Catalyzes the hydroxylation of the N(6)-(4-aminobutyl)-L-lysine intermediate produced by deoxyhypusine synthase/DHPS on a critical lysine of the eukaryotic translation initiation factor 5A/eIF-5A. This is the second step of the post-translational modification of that lysine into an unusual amino acid residue named hypusine. Hypusination is unique to mature eIF-5A factor and is essential for its function.</text>
</comment>
<evidence type="ECO:0000256" key="3">
    <source>
        <dbReference type="SAM" id="MobiDB-lite"/>
    </source>
</evidence>
<evidence type="ECO:0000313" key="4">
    <source>
        <dbReference type="EMBL" id="MBN3291489.1"/>
    </source>
</evidence>
<proteinExistence type="predicted"/>
<dbReference type="SUPFAM" id="SSF48371">
    <property type="entry name" value="ARM repeat"/>
    <property type="match status" value="1"/>
</dbReference>
<sequence length="1009" mass="113600">MEDKVFFLGQAAAPVSCSSHILGLKWHEQSQLQLPLVHIHHRKQLQLQKELVHEAISGLTFSKDVVKARAISSLSYAQSDFHGLFNASELFKSSFKSKHHISPITKVPTHGNSNIWAKRIPENVINVGHAEKETVEKDYLFSIPTQTSQVNILSKTDPLISPKKAKCSVKTDLKKAGALKNFSSTNEIKNNALSGAYVDSPNKTYWDEAILTQLSKITAQWLVSQHTPMYGGQKTRLQKILRRRYSSVNATNLISDERMSIWDFRTYLSSIKRDPESLSEEKVKKEETLLPTYYRVPGYFKVFVRPDEPGSKNTTSENLILKHQEPSAPPRLQDTLNPRIGKYVYNTENPFEQELYSGITRQIHQPDFLKQERIIMANSSEYRKHLQEHLPCPPEEWCKIPSVGKLSKATGQIRPQKGMRRWMSLPSPADFTANKELIPQDYNGQDAAPRHPLPPYSPHEELRHFRYMVEEWRKDWKLSKLTRWQEVTIEELCRNLKSVHESVRLNAVATCASGVVHRPCISQEDLVTALQSGDYGRAPDVQALPEELLPLLSDALQDSSEQVRIAAAICQYTLKTGNTQARSIMLEALGKGSHTNSWASAQCLALEGDTSLAVVQRLLDQLLTTEADGDLKQAMELLAALSNTTSTVRCLLAETLNSENWRNRILACNTLPSLQGPVNKDLTKKLMFLMWNDWNADVRQAAAQALGRFGLGKEVHDEVRVKLQEASPSWRVAALSLVAQLGIMTAKLLPEFLRCFSDDYGIVRQQACLTAATLCIKDEMVLQQLVGLMQNDPVGKIKACAINALGKTGSLSSGLQDLLLWAARNEEEPIVRLAAYDAIVALGVNGMDLQNLLHERLSLEPHPVIRRKIGEVMNKLCVQPQGDNDTVQKIKQQVHKLCNKDIILQKLLKMEAHEKRLFPESLRHDQSSTLSEYRDLATLLEASTPGYESSELQSITYTDDQFLHSYRSPDSTTEDAKISRTDEEEEVNSLITMEADGPNDQSQCTIQKL</sequence>
<evidence type="ECO:0000256" key="2">
    <source>
        <dbReference type="PROSITE-ProRule" id="PRU00103"/>
    </source>
</evidence>
<accession>A0ABS2YXJ8</accession>
<dbReference type="Proteomes" id="UP001166052">
    <property type="component" value="Unassembled WGS sequence"/>
</dbReference>
<comment type="caution">
    <text evidence="4">The sequence shown here is derived from an EMBL/GenBank/DDBJ whole genome shotgun (WGS) entry which is preliminary data.</text>
</comment>
<feature type="region of interest" description="Disordered" evidence="3">
    <location>
        <begin position="964"/>
        <end position="984"/>
    </location>
</feature>
<dbReference type="PROSITE" id="PS50077">
    <property type="entry name" value="HEAT_REPEAT"/>
    <property type="match status" value="1"/>
</dbReference>
<dbReference type="PANTHER" id="PTHR12697">
    <property type="entry name" value="PBS LYASE HEAT-LIKE PROTEIN"/>
    <property type="match status" value="1"/>
</dbReference>
<dbReference type="PANTHER" id="PTHR12697:SF20">
    <property type="entry name" value="HEAT REPEAT-CONTAINING PROTEIN 4"/>
    <property type="match status" value="1"/>
</dbReference>
<evidence type="ECO:0000256" key="1">
    <source>
        <dbReference type="ARBA" id="ARBA00045876"/>
    </source>
</evidence>
<keyword evidence="5" id="KW-1185">Reference proteome</keyword>
<feature type="non-terminal residue" evidence="4">
    <location>
        <position position="1"/>
    </location>
</feature>
<dbReference type="InterPro" id="IPR011989">
    <property type="entry name" value="ARM-like"/>
</dbReference>
<evidence type="ECO:0000313" key="5">
    <source>
        <dbReference type="Proteomes" id="UP001166052"/>
    </source>
</evidence>
<dbReference type="InterPro" id="IPR021133">
    <property type="entry name" value="HEAT_type_2"/>
</dbReference>
<feature type="repeat" description="HEAT" evidence="2">
    <location>
        <begin position="548"/>
        <end position="568"/>
    </location>
</feature>
<name>A0ABS2YXJ8_POLSE</name>
<dbReference type="EMBL" id="JAAWVN010012970">
    <property type="protein sequence ID" value="MBN3291489.1"/>
    <property type="molecule type" value="Genomic_DNA"/>
</dbReference>
<dbReference type="InterPro" id="IPR016024">
    <property type="entry name" value="ARM-type_fold"/>
</dbReference>
<gene>
    <name evidence="4" type="primary">Heatr4</name>
    <name evidence="4" type="ORF">GTO92_0006827</name>
</gene>